<evidence type="ECO:0000313" key="2">
    <source>
        <dbReference type="EMBL" id="QDU07285.1"/>
    </source>
</evidence>
<dbReference type="Proteomes" id="UP000318384">
    <property type="component" value="Chromosome"/>
</dbReference>
<dbReference type="AlphaFoldDB" id="A0A517WPU8"/>
<evidence type="ECO:0000256" key="1">
    <source>
        <dbReference type="SAM" id="Phobius"/>
    </source>
</evidence>
<protein>
    <recommendedName>
        <fullName evidence="4">Prepilin-type N-terminal cleavage/methylation domain-containing protein</fullName>
    </recommendedName>
</protein>
<keyword evidence="1" id="KW-0472">Membrane</keyword>
<dbReference type="EMBL" id="CP037422">
    <property type="protein sequence ID" value="QDU07285.1"/>
    <property type="molecule type" value="Genomic_DNA"/>
</dbReference>
<accession>A0A517WPU8</accession>
<dbReference type="Gene3D" id="3.30.700.10">
    <property type="entry name" value="Glycoprotein, Type 4 Pilin"/>
    <property type="match status" value="1"/>
</dbReference>
<dbReference type="SUPFAM" id="SSF54523">
    <property type="entry name" value="Pili subunits"/>
    <property type="match status" value="1"/>
</dbReference>
<evidence type="ECO:0000313" key="3">
    <source>
        <dbReference type="Proteomes" id="UP000318384"/>
    </source>
</evidence>
<reference evidence="2 3" key="1">
    <citation type="submission" date="2019-03" db="EMBL/GenBank/DDBJ databases">
        <title>Deep-cultivation of Planctomycetes and their phenomic and genomic characterization uncovers novel biology.</title>
        <authorList>
            <person name="Wiegand S."/>
            <person name="Jogler M."/>
            <person name="Boedeker C."/>
            <person name="Pinto D."/>
            <person name="Vollmers J."/>
            <person name="Rivas-Marin E."/>
            <person name="Kohn T."/>
            <person name="Peeters S.H."/>
            <person name="Heuer A."/>
            <person name="Rast P."/>
            <person name="Oberbeckmann S."/>
            <person name="Bunk B."/>
            <person name="Jeske O."/>
            <person name="Meyerdierks A."/>
            <person name="Storesund J.E."/>
            <person name="Kallscheuer N."/>
            <person name="Luecker S."/>
            <person name="Lage O.M."/>
            <person name="Pohl T."/>
            <person name="Merkel B.J."/>
            <person name="Hornburger P."/>
            <person name="Mueller R.-W."/>
            <person name="Bruemmer F."/>
            <person name="Labrenz M."/>
            <person name="Spormann A.M."/>
            <person name="Op den Camp H."/>
            <person name="Overmann J."/>
            <person name="Amann R."/>
            <person name="Jetten M.S.M."/>
            <person name="Mascher T."/>
            <person name="Medema M.H."/>
            <person name="Devos D.P."/>
            <person name="Kaster A.-K."/>
            <person name="Ovreas L."/>
            <person name="Rohde M."/>
            <person name="Galperin M.Y."/>
            <person name="Jogler C."/>
        </authorList>
    </citation>
    <scope>NUCLEOTIDE SEQUENCE [LARGE SCALE GENOMIC DNA]</scope>
    <source>
        <strain evidence="2 3">V202</strain>
    </source>
</reference>
<evidence type="ECO:0008006" key="4">
    <source>
        <dbReference type="Google" id="ProtNLM"/>
    </source>
</evidence>
<dbReference type="InterPro" id="IPR012902">
    <property type="entry name" value="N_methyl_site"/>
</dbReference>
<organism evidence="2 3">
    <name type="scientific">Gimesia aquarii</name>
    <dbReference type="NCBI Taxonomy" id="2527964"/>
    <lineage>
        <taxon>Bacteria</taxon>
        <taxon>Pseudomonadati</taxon>
        <taxon>Planctomycetota</taxon>
        <taxon>Planctomycetia</taxon>
        <taxon>Planctomycetales</taxon>
        <taxon>Planctomycetaceae</taxon>
        <taxon>Gimesia</taxon>
    </lineage>
</organism>
<dbReference type="Pfam" id="PF07963">
    <property type="entry name" value="N_methyl"/>
    <property type="match status" value="1"/>
</dbReference>
<keyword evidence="1" id="KW-1133">Transmembrane helix</keyword>
<sequence>MQAFRNYNMLSLRLSQKTYTSVSVRLGFTLVELLVVISILAILVVMTVTSINFALSSDLTRGGSRQVQSYLAGARDRAIYAKEPRGVRFLVDPNNPTAVTSMVYIAPSPNWNQGVIRLERIDASNPPDSIVDTILNVRGAGTDWRFLYDRGQLIDGARIKIPGDSSGSWYTIDLNNSPISKHYTNPPVFDPDTDEVLRLTTAYRDAGTSDSTEVVAFAPGSGPSTYLLELPPVVLSGEEPTLLPTGTAIDLDRSFLPASWRITAVDLGDDNQPGNAGVDDNGSGGADDLAERLWPGTDDFRLYSSQLDLMFSPRGSIAGSEASGGKIHFVIDTLENIQSTWKGGTSYSEGDQVTVPARFITPTTSEADLSFKPYDRIYVCTGPGTSGNNPSEFIRAAARTEGNTFTEGGVTWRVELNTAPSILSIFTRTGNVSAYPMFFNSVLPPPPLSNWSPDVFFYAETGEVAK</sequence>
<keyword evidence="3" id="KW-1185">Reference proteome</keyword>
<gene>
    <name evidence="2" type="ORF">V202x_06370</name>
</gene>
<dbReference type="InterPro" id="IPR045584">
    <property type="entry name" value="Pilin-like"/>
</dbReference>
<proteinExistence type="predicted"/>
<feature type="transmembrane region" description="Helical" evidence="1">
    <location>
        <begin position="33"/>
        <end position="55"/>
    </location>
</feature>
<dbReference type="NCBIfam" id="TIGR02532">
    <property type="entry name" value="IV_pilin_GFxxxE"/>
    <property type="match status" value="1"/>
</dbReference>
<keyword evidence="1" id="KW-0812">Transmembrane</keyword>
<name>A0A517WPU8_9PLAN</name>